<dbReference type="PANTHER" id="PTHR22916">
    <property type="entry name" value="GLYCOSYLTRANSFERASE"/>
    <property type="match status" value="1"/>
</dbReference>
<sequence length="52" mass="5825">MDERLNSEVLVSVVVVTYNSSEFIIDTLESIKNQTYPNIELIISDDCSGDDT</sequence>
<name>A0ABX1D7Q9_9FLAO</name>
<dbReference type="Pfam" id="PF00535">
    <property type="entry name" value="Glycos_transf_2"/>
    <property type="match status" value="1"/>
</dbReference>
<evidence type="ECO:0000259" key="1">
    <source>
        <dbReference type="Pfam" id="PF00535"/>
    </source>
</evidence>
<dbReference type="InterPro" id="IPR029044">
    <property type="entry name" value="Nucleotide-diphossugar_trans"/>
</dbReference>
<organism evidence="2 3">
    <name type="scientific">Salinimicrobium oceani</name>
    <dbReference type="NCBI Taxonomy" id="2722702"/>
    <lineage>
        <taxon>Bacteria</taxon>
        <taxon>Pseudomonadati</taxon>
        <taxon>Bacteroidota</taxon>
        <taxon>Flavobacteriia</taxon>
        <taxon>Flavobacteriales</taxon>
        <taxon>Flavobacteriaceae</taxon>
        <taxon>Salinimicrobium</taxon>
    </lineage>
</organism>
<dbReference type="PANTHER" id="PTHR22916:SF3">
    <property type="entry name" value="UDP-GLCNAC:BETAGAL BETA-1,3-N-ACETYLGLUCOSAMINYLTRANSFERASE-LIKE PROTEIN 1"/>
    <property type="match status" value="1"/>
</dbReference>
<feature type="non-terminal residue" evidence="2">
    <location>
        <position position="52"/>
    </location>
</feature>
<evidence type="ECO:0000313" key="2">
    <source>
        <dbReference type="EMBL" id="NJW55213.1"/>
    </source>
</evidence>
<dbReference type="EMBL" id="JAAVJR010000921">
    <property type="protein sequence ID" value="NJW55213.1"/>
    <property type="molecule type" value="Genomic_DNA"/>
</dbReference>
<gene>
    <name evidence="2" type="ORF">HC175_20065</name>
</gene>
<dbReference type="InterPro" id="IPR001173">
    <property type="entry name" value="Glyco_trans_2-like"/>
</dbReference>
<keyword evidence="3" id="KW-1185">Reference proteome</keyword>
<dbReference type="RefSeq" id="WP_168139839.1">
    <property type="nucleotide sequence ID" value="NZ_JAAVJR010000921.1"/>
</dbReference>
<dbReference type="Proteomes" id="UP000703674">
    <property type="component" value="Unassembled WGS sequence"/>
</dbReference>
<dbReference type="SUPFAM" id="SSF53448">
    <property type="entry name" value="Nucleotide-diphospho-sugar transferases"/>
    <property type="match status" value="1"/>
</dbReference>
<reference evidence="2 3" key="1">
    <citation type="submission" date="2020-03" db="EMBL/GenBank/DDBJ databases">
        <title>Salinimicrobium sp. nov, isolated from SCS.</title>
        <authorList>
            <person name="Cao W.R."/>
        </authorList>
    </citation>
    <scope>NUCLEOTIDE SEQUENCE [LARGE SCALE GENOMIC DNA]</scope>
    <source>
        <strain evidence="3">J15B91</strain>
    </source>
</reference>
<comment type="caution">
    <text evidence="2">The sequence shown here is derived from an EMBL/GenBank/DDBJ whole genome shotgun (WGS) entry which is preliminary data.</text>
</comment>
<evidence type="ECO:0000313" key="3">
    <source>
        <dbReference type="Proteomes" id="UP000703674"/>
    </source>
</evidence>
<protein>
    <submittedName>
        <fullName evidence="2">Glycosyltransferase</fullName>
    </submittedName>
</protein>
<feature type="domain" description="Glycosyltransferase 2-like" evidence="1">
    <location>
        <begin position="12"/>
        <end position="52"/>
    </location>
</feature>
<accession>A0ABX1D7Q9</accession>
<dbReference type="Gene3D" id="3.90.550.10">
    <property type="entry name" value="Spore Coat Polysaccharide Biosynthesis Protein SpsA, Chain A"/>
    <property type="match status" value="1"/>
</dbReference>
<proteinExistence type="predicted"/>